<keyword evidence="2" id="KW-0805">Transcription regulation</keyword>
<keyword evidence="5" id="KW-0539">Nucleus</keyword>
<evidence type="ECO:0000313" key="8">
    <source>
        <dbReference type="Proteomes" id="UP000790787"/>
    </source>
</evidence>
<dbReference type="AlphaFoldDB" id="A0A1S4B4I2"/>
<dbReference type="PANTHER" id="PTHR12396:SF46">
    <property type="entry name" value="METHYL-CPG-BINDING DOMAIN-CONTAINING PROTEIN 6"/>
    <property type="match status" value="1"/>
</dbReference>
<dbReference type="RefSeq" id="XP_016483756.1">
    <property type="nucleotide sequence ID" value="XM_016628270.2"/>
</dbReference>
<dbReference type="SMR" id="A0A1S4B4I2"/>
<protein>
    <submittedName>
        <fullName evidence="9">Methyl-CpG-binding domain-containing protein 5</fullName>
    </submittedName>
</protein>
<evidence type="ECO:0000313" key="9">
    <source>
        <dbReference type="RefSeq" id="XP_016483756.1"/>
    </source>
</evidence>
<gene>
    <name evidence="9" type="primary">LOC107804382</name>
</gene>
<dbReference type="SUPFAM" id="SSF54171">
    <property type="entry name" value="DNA-binding domain"/>
    <property type="match status" value="1"/>
</dbReference>
<name>A0A1S4B4I2_TOBAC</name>
<evidence type="ECO:0000256" key="3">
    <source>
        <dbReference type="ARBA" id="ARBA00023125"/>
    </source>
</evidence>
<reference evidence="8" key="1">
    <citation type="journal article" date="2014" name="Nat. Commun.">
        <title>The tobacco genome sequence and its comparison with those of tomato and potato.</title>
        <authorList>
            <person name="Sierro N."/>
            <person name="Battey J.N."/>
            <person name="Ouadi S."/>
            <person name="Bakaher N."/>
            <person name="Bovet L."/>
            <person name="Willig A."/>
            <person name="Goepfert S."/>
            <person name="Peitsch M.C."/>
            <person name="Ivanov N.V."/>
        </authorList>
    </citation>
    <scope>NUCLEOTIDE SEQUENCE [LARGE SCALE GENOMIC DNA]</scope>
</reference>
<dbReference type="GO" id="GO:0003677">
    <property type="term" value="F:DNA binding"/>
    <property type="evidence" value="ECO:0007669"/>
    <property type="project" value="UniProtKB-KW"/>
</dbReference>
<accession>A0A1S4B4I2</accession>
<feature type="domain" description="MBD" evidence="7">
    <location>
        <begin position="104"/>
        <end position="177"/>
    </location>
</feature>
<dbReference type="InterPro" id="IPR016177">
    <property type="entry name" value="DNA-bd_dom_sf"/>
</dbReference>
<comment type="subcellular location">
    <subcellularLocation>
        <location evidence="1">Nucleus</location>
    </subcellularLocation>
</comment>
<dbReference type="GO" id="GO:0005634">
    <property type="term" value="C:nucleus"/>
    <property type="evidence" value="ECO:0007669"/>
    <property type="project" value="UniProtKB-SubCell"/>
</dbReference>
<dbReference type="Gene3D" id="3.30.890.10">
    <property type="entry name" value="Methyl-cpg-binding Protein 2, Chain A"/>
    <property type="match status" value="1"/>
</dbReference>
<keyword evidence="8" id="KW-1185">Reference proteome</keyword>
<evidence type="ECO:0000256" key="5">
    <source>
        <dbReference type="ARBA" id="ARBA00023242"/>
    </source>
</evidence>
<evidence type="ECO:0000256" key="2">
    <source>
        <dbReference type="ARBA" id="ARBA00023015"/>
    </source>
</evidence>
<keyword evidence="3" id="KW-0238">DNA-binding</keyword>
<feature type="region of interest" description="Disordered" evidence="6">
    <location>
        <begin position="75"/>
        <end position="111"/>
    </location>
</feature>
<dbReference type="GeneID" id="107804382"/>
<dbReference type="RefSeq" id="XP_016483756.1">
    <property type="nucleotide sequence ID" value="XM_016628270.1"/>
</dbReference>
<feature type="region of interest" description="Disordered" evidence="6">
    <location>
        <begin position="161"/>
        <end position="190"/>
    </location>
</feature>
<dbReference type="Proteomes" id="UP000790787">
    <property type="component" value="Chromosome 9"/>
</dbReference>
<dbReference type="STRING" id="4097.A0A1S4B4I2"/>
<dbReference type="OrthoDB" id="1294324at2759"/>
<dbReference type="KEGG" id="nta:107804382"/>
<evidence type="ECO:0000259" key="7">
    <source>
        <dbReference type="PROSITE" id="PS50982"/>
    </source>
</evidence>
<keyword evidence="4" id="KW-0804">Transcription</keyword>
<dbReference type="Pfam" id="PF01429">
    <property type="entry name" value="MBD"/>
    <property type="match status" value="1"/>
</dbReference>
<sequence>MLDSFNASHSPMAENAVSSNFPYSVNVNGDFPNDCLPPDPLLQSGTYIHADSNATVETTPERSLLDEPHVSDPMPAAPAMESTAEIQTVSPELVTPKRRQNKSVEVTSERPSWLPENWKIEMRVRTSGATAGSTDRYFFEPVSGRKFRSKVEVLYFLETGGKRKKGNTGNEATPSETSKSQKQKKGGSKTQKITSFYFDSGNPPHSVCWVQTDGFADTWAPSCNGGMIPERRRQEWDAVFSSVSQLRRRNV</sequence>
<organism evidence="8 9">
    <name type="scientific">Nicotiana tabacum</name>
    <name type="common">Common tobacco</name>
    <dbReference type="NCBI Taxonomy" id="4097"/>
    <lineage>
        <taxon>Eukaryota</taxon>
        <taxon>Viridiplantae</taxon>
        <taxon>Streptophyta</taxon>
        <taxon>Embryophyta</taxon>
        <taxon>Tracheophyta</taxon>
        <taxon>Spermatophyta</taxon>
        <taxon>Magnoliopsida</taxon>
        <taxon>eudicotyledons</taxon>
        <taxon>Gunneridae</taxon>
        <taxon>Pentapetalae</taxon>
        <taxon>asterids</taxon>
        <taxon>lamiids</taxon>
        <taxon>Solanales</taxon>
        <taxon>Solanaceae</taxon>
        <taxon>Nicotianoideae</taxon>
        <taxon>Nicotianeae</taxon>
        <taxon>Nicotiana</taxon>
    </lineage>
</organism>
<dbReference type="PANTHER" id="PTHR12396">
    <property type="entry name" value="METHYL-CPG BINDING PROTEIN, MBD"/>
    <property type="match status" value="1"/>
</dbReference>
<dbReference type="InterPro" id="IPR001739">
    <property type="entry name" value="Methyl_CpG_DNA-bd"/>
</dbReference>
<proteinExistence type="predicted"/>
<evidence type="ECO:0000256" key="6">
    <source>
        <dbReference type="SAM" id="MobiDB-lite"/>
    </source>
</evidence>
<reference evidence="9" key="2">
    <citation type="submission" date="2025-08" db="UniProtKB">
        <authorList>
            <consortium name="RefSeq"/>
        </authorList>
    </citation>
    <scope>IDENTIFICATION</scope>
    <source>
        <tissue evidence="9">Leaf</tissue>
    </source>
</reference>
<evidence type="ECO:0000256" key="1">
    <source>
        <dbReference type="ARBA" id="ARBA00004123"/>
    </source>
</evidence>
<dbReference type="PaxDb" id="4097-A0A1S4B4I2"/>
<dbReference type="OMA" id="EWSAAFT"/>
<dbReference type="PROSITE" id="PS50982">
    <property type="entry name" value="MBD"/>
    <property type="match status" value="1"/>
</dbReference>
<evidence type="ECO:0000256" key="4">
    <source>
        <dbReference type="ARBA" id="ARBA00023163"/>
    </source>
</evidence>